<dbReference type="Gene3D" id="2.40.420.20">
    <property type="match status" value="1"/>
</dbReference>
<proteinExistence type="inferred from homology"/>
<sequence length="386" mass="43258">MLKAFTLSCLAVVSATGCREGGTTVSSEDRNIPVRKLYPESIEVPRSFVADIQAIQFVEVKSKVGGFIKEIHVDEGQEVKKGDVLFKLDAIEYYEAVREAEAALRQAEAEYQMTAYDVDRISKLVEKEILADVRLKQAQAELAVAELEVEQAKVKMQRAQLDYNYTTITAPIDGYVDRIPYKVGSLVGTETLLTNISNVAEVFAYFKMNETEYLKFRRAIIRGEEDARADTVQLVLADGTLYEHPGIVETVEGDFERQTGSIAFRARFPNPEGLLKHGVSGKINMMTKMDDVYLIPQQATFEIQEFTYVYTINDENVAKVRSFEPLARFNGYYVAENFEPGTEIAYSGIQRLKDGMKIKPVETSGTDSGETEDTAADEETDTNTEE</sequence>
<dbReference type="AlphaFoldDB" id="A0A940IIC9"/>
<dbReference type="PROSITE" id="PS51257">
    <property type="entry name" value="PROKAR_LIPOPROTEIN"/>
    <property type="match status" value="1"/>
</dbReference>
<feature type="compositionally biased region" description="Acidic residues" evidence="3">
    <location>
        <begin position="369"/>
        <end position="386"/>
    </location>
</feature>
<protein>
    <submittedName>
        <fullName evidence="6">Efflux RND transporter periplasmic adaptor subunit</fullName>
    </submittedName>
</protein>
<evidence type="ECO:0000256" key="2">
    <source>
        <dbReference type="SAM" id="Coils"/>
    </source>
</evidence>
<evidence type="ECO:0000259" key="5">
    <source>
        <dbReference type="Pfam" id="PF25944"/>
    </source>
</evidence>
<evidence type="ECO:0000259" key="4">
    <source>
        <dbReference type="Pfam" id="PF25917"/>
    </source>
</evidence>
<dbReference type="GO" id="GO:0030313">
    <property type="term" value="C:cell envelope"/>
    <property type="evidence" value="ECO:0007669"/>
    <property type="project" value="UniProtKB-SubCell"/>
</dbReference>
<gene>
    <name evidence="6" type="ORF">IAB75_05955</name>
</gene>
<evidence type="ECO:0000256" key="3">
    <source>
        <dbReference type="SAM" id="MobiDB-lite"/>
    </source>
</evidence>
<dbReference type="GO" id="GO:0046677">
    <property type="term" value="P:response to antibiotic"/>
    <property type="evidence" value="ECO:0007669"/>
    <property type="project" value="TreeGrafter"/>
</dbReference>
<keyword evidence="2" id="KW-0175">Coiled coil</keyword>
<dbReference type="PANTHER" id="PTHR30158">
    <property type="entry name" value="ACRA/E-RELATED COMPONENT OF DRUG EFFLUX TRANSPORTER"/>
    <property type="match status" value="1"/>
</dbReference>
<dbReference type="PANTHER" id="PTHR30158:SF23">
    <property type="entry name" value="MULTIDRUG RESISTANCE PROTEIN MEXA"/>
    <property type="match status" value="1"/>
</dbReference>
<dbReference type="EMBL" id="JADILV010000041">
    <property type="protein sequence ID" value="MBO8483641.1"/>
    <property type="molecule type" value="Genomic_DNA"/>
</dbReference>
<dbReference type="Gene3D" id="1.10.287.470">
    <property type="entry name" value="Helix hairpin bin"/>
    <property type="match status" value="1"/>
</dbReference>
<evidence type="ECO:0000256" key="1">
    <source>
        <dbReference type="ARBA" id="ARBA00009477"/>
    </source>
</evidence>
<dbReference type="Gene3D" id="2.40.50.100">
    <property type="match status" value="1"/>
</dbReference>
<organism evidence="6 7">
    <name type="scientific">Candidatus Cryptobacteroides avicola</name>
    <dbReference type="NCBI Taxonomy" id="2840757"/>
    <lineage>
        <taxon>Bacteria</taxon>
        <taxon>Pseudomonadati</taxon>
        <taxon>Bacteroidota</taxon>
        <taxon>Bacteroidia</taxon>
        <taxon>Bacteroidales</taxon>
        <taxon>Candidatus Cryptobacteroides</taxon>
    </lineage>
</organism>
<dbReference type="Pfam" id="PF25944">
    <property type="entry name" value="Beta-barrel_RND"/>
    <property type="match status" value="1"/>
</dbReference>
<dbReference type="SUPFAM" id="SSF111369">
    <property type="entry name" value="HlyD-like secretion proteins"/>
    <property type="match status" value="1"/>
</dbReference>
<feature type="coiled-coil region" evidence="2">
    <location>
        <begin position="90"/>
        <end position="162"/>
    </location>
</feature>
<dbReference type="NCBIfam" id="TIGR01730">
    <property type="entry name" value="RND_mfp"/>
    <property type="match status" value="1"/>
</dbReference>
<feature type="domain" description="Multidrug resistance protein MdtA-like barrel-sandwich hybrid" evidence="4">
    <location>
        <begin position="58"/>
        <end position="190"/>
    </location>
</feature>
<evidence type="ECO:0000313" key="7">
    <source>
        <dbReference type="Proteomes" id="UP000725002"/>
    </source>
</evidence>
<dbReference type="GO" id="GO:0022857">
    <property type="term" value="F:transmembrane transporter activity"/>
    <property type="evidence" value="ECO:0007669"/>
    <property type="project" value="InterPro"/>
</dbReference>
<dbReference type="InterPro" id="IPR058626">
    <property type="entry name" value="MdtA-like_b-barrel"/>
</dbReference>
<dbReference type="GO" id="GO:0005886">
    <property type="term" value="C:plasma membrane"/>
    <property type="evidence" value="ECO:0007669"/>
    <property type="project" value="TreeGrafter"/>
</dbReference>
<comment type="caution">
    <text evidence="6">The sequence shown here is derived from an EMBL/GenBank/DDBJ whole genome shotgun (WGS) entry which is preliminary data.</text>
</comment>
<reference evidence="6" key="1">
    <citation type="submission" date="2020-10" db="EMBL/GenBank/DDBJ databases">
        <authorList>
            <person name="Gilroy R."/>
        </authorList>
    </citation>
    <scope>NUCLEOTIDE SEQUENCE</scope>
    <source>
        <strain evidence="6">G3-8215</strain>
    </source>
</reference>
<dbReference type="InterPro" id="IPR058625">
    <property type="entry name" value="MdtA-like_BSH"/>
</dbReference>
<evidence type="ECO:0000313" key="6">
    <source>
        <dbReference type="EMBL" id="MBO8483641.1"/>
    </source>
</evidence>
<dbReference type="Proteomes" id="UP000725002">
    <property type="component" value="Unassembled WGS sequence"/>
</dbReference>
<feature type="region of interest" description="Disordered" evidence="3">
    <location>
        <begin position="357"/>
        <end position="386"/>
    </location>
</feature>
<feature type="domain" description="Multidrug resistance protein MdtA-like beta-barrel" evidence="5">
    <location>
        <begin position="217"/>
        <end position="279"/>
    </location>
</feature>
<comment type="similarity">
    <text evidence="1">Belongs to the membrane fusion protein (MFP) (TC 8.A.1) family.</text>
</comment>
<dbReference type="Pfam" id="PF25917">
    <property type="entry name" value="BSH_RND"/>
    <property type="match status" value="1"/>
</dbReference>
<dbReference type="InterPro" id="IPR006143">
    <property type="entry name" value="RND_pump_MFP"/>
</dbReference>
<dbReference type="Gene3D" id="2.40.30.170">
    <property type="match status" value="1"/>
</dbReference>
<name>A0A940IIC9_9BACT</name>
<accession>A0A940IIC9</accession>
<reference evidence="6" key="2">
    <citation type="journal article" date="2021" name="PeerJ">
        <title>Extensive microbial diversity within the chicken gut microbiome revealed by metagenomics and culture.</title>
        <authorList>
            <person name="Gilroy R."/>
            <person name="Ravi A."/>
            <person name="Getino M."/>
            <person name="Pursley I."/>
            <person name="Horton D.L."/>
            <person name="Alikhan N.F."/>
            <person name="Baker D."/>
            <person name="Gharbi K."/>
            <person name="Hall N."/>
            <person name="Watson M."/>
            <person name="Adriaenssens E.M."/>
            <person name="Foster-Nyarko E."/>
            <person name="Jarju S."/>
            <person name="Secka A."/>
            <person name="Antonio M."/>
            <person name="Oren A."/>
            <person name="Chaudhuri R.R."/>
            <person name="La Ragione R."/>
            <person name="Hildebrand F."/>
            <person name="Pallen M.J."/>
        </authorList>
    </citation>
    <scope>NUCLEOTIDE SEQUENCE</scope>
    <source>
        <strain evidence="6">G3-8215</strain>
    </source>
</reference>